<evidence type="ECO:0000256" key="2">
    <source>
        <dbReference type="ARBA" id="ARBA00022448"/>
    </source>
</evidence>
<dbReference type="PROSITE" id="PS50928">
    <property type="entry name" value="ABC_TM1"/>
    <property type="match status" value="1"/>
</dbReference>
<accession>A0ABS2MW83</accession>
<dbReference type="RefSeq" id="WP_204497582.1">
    <property type="nucleotide sequence ID" value="NZ_JAFBDR010000002.1"/>
</dbReference>
<comment type="similarity">
    <text evidence="7">Belongs to the binding-protein-dependent transport system permease family.</text>
</comment>
<dbReference type="PANTHER" id="PTHR43005:SF1">
    <property type="entry name" value="SPERMIDINE_PUTRESCINE TRANSPORT SYSTEM PERMEASE PROTEIN"/>
    <property type="match status" value="1"/>
</dbReference>
<keyword evidence="2 7" id="KW-0813">Transport</keyword>
<dbReference type="Proteomes" id="UP001296943">
    <property type="component" value="Unassembled WGS sequence"/>
</dbReference>
<evidence type="ECO:0000256" key="3">
    <source>
        <dbReference type="ARBA" id="ARBA00022475"/>
    </source>
</evidence>
<evidence type="ECO:0000313" key="9">
    <source>
        <dbReference type="EMBL" id="MBM7570154.1"/>
    </source>
</evidence>
<keyword evidence="6 7" id="KW-0472">Membrane</keyword>
<keyword evidence="10" id="KW-1185">Reference proteome</keyword>
<evidence type="ECO:0000256" key="5">
    <source>
        <dbReference type="ARBA" id="ARBA00022989"/>
    </source>
</evidence>
<keyword evidence="3" id="KW-1003">Cell membrane</keyword>
<keyword evidence="9" id="KW-0762">Sugar transport</keyword>
<evidence type="ECO:0000256" key="6">
    <source>
        <dbReference type="ARBA" id="ARBA00023136"/>
    </source>
</evidence>
<dbReference type="CDD" id="cd06261">
    <property type="entry name" value="TM_PBP2"/>
    <property type="match status" value="1"/>
</dbReference>
<dbReference type="SUPFAM" id="SSF161098">
    <property type="entry name" value="MetI-like"/>
    <property type="match status" value="1"/>
</dbReference>
<dbReference type="Gene3D" id="1.10.3720.10">
    <property type="entry name" value="MetI-like"/>
    <property type="match status" value="1"/>
</dbReference>
<evidence type="ECO:0000256" key="4">
    <source>
        <dbReference type="ARBA" id="ARBA00022692"/>
    </source>
</evidence>
<dbReference type="EMBL" id="JAFBDR010000002">
    <property type="protein sequence ID" value="MBM7570154.1"/>
    <property type="molecule type" value="Genomic_DNA"/>
</dbReference>
<evidence type="ECO:0000259" key="8">
    <source>
        <dbReference type="PROSITE" id="PS50928"/>
    </source>
</evidence>
<comment type="subcellular location">
    <subcellularLocation>
        <location evidence="1 7">Cell membrane</location>
        <topology evidence="1 7">Multi-pass membrane protein</topology>
    </subcellularLocation>
</comment>
<dbReference type="InterPro" id="IPR000515">
    <property type="entry name" value="MetI-like"/>
</dbReference>
<dbReference type="InterPro" id="IPR035906">
    <property type="entry name" value="MetI-like_sf"/>
</dbReference>
<feature type="transmembrane region" description="Helical" evidence="7">
    <location>
        <begin position="95"/>
        <end position="117"/>
    </location>
</feature>
<feature type="domain" description="ABC transmembrane type-1" evidence="8">
    <location>
        <begin position="91"/>
        <end position="305"/>
    </location>
</feature>
<keyword evidence="4 7" id="KW-0812">Transmembrane</keyword>
<proteinExistence type="inferred from homology"/>
<organism evidence="9 10">
    <name type="scientific">Aquibacillus albus</name>
    <dbReference type="NCBI Taxonomy" id="1168171"/>
    <lineage>
        <taxon>Bacteria</taxon>
        <taxon>Bacillati</taxon>
        <taxon>Bacillota</taxon>
        <taxon>Bacilli</taxon>
        <taxon>Bacillales</taxon>
        <taxon>Bacillaceae</taxon>
        <taxon>Aquibacillus</taxon>
    </lineage>
</organism>
<keyword evidence="5 7" id="KW-1133">Transmembrane helix</keyword>
<dbReference type="PANTHER" id="PTHR43005">
    <property type="entry name" value="BLR7065 PROTEIN"/>
    <property type="match status" value="1"/>
</dbReference>
<feature type="transmembrane region" description="Helical" evidence="7">
    <location>
        <begin position="180"/>
        <end position="204"/>
    </location>
</feature>
<feature type="transmembrane region" description="Helical" evidence="7">
    <location>
        <begin position="28"/>
        <end position="51"/>
    </location>
</feature>
<name>A0ABS2MW83_9BACI</name>
<evidence type="ECO:0000256" key="7">
    <source>
        <dbReference type="RuleBase" id="RU363032"/>
    </source>
</evidence>
<feature type="transmembrane region" description="Helical" evidence="7">
    <location>
        <begin position="224"/>
        <end position="247"/>
    </location>
</feature>
<reference evidence="9 10" key="1">
    <citation type="submission" date="2021-01" db="EMBL/GenBank/DDBJ databases">
        <title>Genomic Encyclopedia of Type Strains, Phase IV (KMG-IV): sequencing the most valuable type-strain genomes for metagenomic binning, comparative biology and taxonomic classification.</title>
        <authorList>
            <person name="Goeker M."/>
        </authorList>
    </citation>
    <scope>NUCLEOTIDE SEQUENCE [LARGE SCALE GENOMIC DNA]</scope>
    <source>
        <strain evidence="9 10">DSM 23711</strain>
    </source>
</reference>
<protein>
    <submittedName>
        <fullName evidence="9">Multiple sugar transport system permease protein</fullName>
    </submittedName>
</protein>
<feature type="transmembrane region" description="Helical" evidence="7">
    <location>
        <begin position="129"/>
        <end position="148"/>
    </location>
</feature>
<feature type="transmembrane region" description="Helical" evidence="7">
    <location>
        <begin position="287"/>
        <end position="306"/>
    </location>
</feature>
<evidence type="ECO:0000256" key="1">
    <source>
        <dbReference type="ARBA" id="ARBA00004651"/>
    </source>
</evidence>
<comment type="caution">
    <text evidence="9">The sequence shown here is derived from an EMBL/GenBank/DDBJ whole genome shotgun (WGS) entry which is preliminary data.</text>
</comment>
<dbReference type="Pfam" id="PF00528">
    <property type="entry name" value="BPD_transp_1"/>
    <property type="match status" value="1"/>
</dbReference>
<sequence length="315" mass="35548">MNLKTDASINVQTKPKVKNKKFKKKIDLFTDHLFIVPSLLFFLIFLFYPIVYNILISFKEMDVSNFMDGGTWAGFVNYKAILTEPLLYKSLLNSAIFTLSCIIVEFILGFSLALLFIQKFPGVNFMRGMILVVWMLPSVVVGTLYKWIMAGDSGVLNFLLEKMGIISEGILWVSSEKFAMFSVIVANIWHGTPFYMIILLGGLSTLPRELFEAARIDGANAWKSFLTITLPLMKPTIFVLIMLGLINSFKVFDLIYVMTSGGPLDATTVIPYYAYELSFLQFNFGQGGAVSGIMLFLVIILAIVYLREMRKEEIG</sequence>
<evidence type="ECO:0000313" key="10">
    <source>
        <dbReference type="Proteomes" id="UP001296943"/>
    </source>
</evidence>
<gene>
    <name evidence="9" type="ORF">JOC48_000632</name>
</gene>